<dbReference type="RefSeq" id="XP_062681506.1">
    <property type="nucleotide sequence ID" value="XM_062824598.1"/>
</dbReference>
<feature type="region of interest" description="Disordered" evidence="1">
    <location>
        <begin position="1"/>
        <end position="119"/>
    </location>
</feature>
<feature type="compositionally biased region" description="Low complexity" evidence="1">
    <location>
        <begin position="184"/>
        <end position="206"/>
    </location>
</feature>
<feature type="compositionally biased region" description="Basic residues" evidence="1">
    <location>
        <begin position="160"/>
        <end position="171"/>
    </location>
</feature>
<feature type="compositionally biased region" description="Basic residues" evidence="1">
    <location>
        <begin position="97"/>
        <end position="109"/>
    </location>
</feature>
<reference evidence="2" key="2">
    <citation type="submission" date="2023-06" db="EMBL/GenBank/DDBJ databases">
        <authorList>
            <consortium name="Lawrence Berkeley National Laboratory"/>
            <person name="Haridas S."/>
            <person name="Hensen N."/>
            <person name="Bonometti L."/>
            <person name="Westerberg I."/>
            <person name="Brannstrom I.O."/>
            <person name="Guillou S."/>
            <person name="Cros-Aarteil S."/>
            <person name="Calhoun S."/>
            <person name="Kuo A."/>
            <person name="Mondo S."/>
            <person name="Pangilinan J."/>
            <person name="Riley R."/>
            <person name="Labutti K."/>
            <person name="Andreopoulos B."/>
            <person name="Lipzen A."/>
            <person name="Chen C."/>
            <person name="Yanf M."/>
            <person name="Daum C."/>
            <person name="Ng V."/>
            <person name="Clum A."/>
            <person name="Steindorff A."/>
            <person name="Ohm R."/>
            <person name="Martin F."/>
            <person name="Silar P."/>
            <person name="Natvig D."/>
            <person name="Lalanne C."/>
            <person name="Gautier V."/>
            <person name="Ament-Velasquez S.L."/>
            <person name="Kruys A."/>
            <person name="Hutchinson M.I."/>
            <person name="Powell A.J."/>
            <person name="Barry K."/>
            <person name="Miller A.N."/>
            <person name="Grigoriev I.V."/>
            <person name="Debuchy R."/>
            <person name="Gladieux P."/>
            <person name="Thoren M.H."/>
            <person name="Johannesson H."/>
        </authorList>
    </citation>
    <scope>NUCLEOTIDE SEQUENCE</scope>
    <source>
        <strain evidence="2">CBS 560.94</strain>
    </source>
</reference>
<feature type="compositionally biased region" description="Basic and acidic residues" evidence="1">
    <location>
        <begin position="325"/>
        <end position="337"/>
    </location>
</feature>
<feature type="compositionally biased region" description="Low complexity" evidence="1">
    <location>
        <begin position="55"/>
        <end position="89"/>
    </location>
</feature>
<feature type="region of interest" description="Disordered" evidence="1">
    <location>
        <begin position="325"/>
        <end position="443"/>
    </location>
</feature>
<organism evidence="2 3">
    <name type="scientific">Neurospora tetraspora</name>
    <dbReference type="NCBI Taxonomy" id="94610"/>
    <lineage>
        <taxon>Eukaryota</taxon>
        <taxon>Fungi</taxon>
        <taxon>Dikarya</taxon>
        <taxon>Ascomycota</taxon>
        <taxon>Pezizomycotina</taxon>
        <taxon>Sordariomycetes</taxon>
        <taxon>Sordariomycetidae</taxon>
        <taxon>Sordariales</taxon>
        <taxon>Sordariaceae</taxon>
        <taxon>Neurospora</taxon>
    </lineage>
</organism>
<proteinExistence type="predicted"/>
<protein>
    <submittedName>
        <fullName evidence="2">Uncharacterized protein</fullName>
    </submittedName>
</protein>
<keyword evidence="3" id="KW-1185">Reference proteome</keyword>
<sequence>MTSKPNAKTKPPRLVIFDTIPEPTIVTGSISEMINSPTKVKPQNSPNSPIASNFGCSGTTDNSNNGSNNNNNTAKFSPTLPSPASLTSSRNTPPTKRDKKGKKRKRSGSGRRGGGPCTAEFDYLGWSAWGSYRRSVKGAATRRAFKVVCGDDDDDDLGGKRKLGTSGKRRLTGVSISPFPSPPSSSSSNSEDSTADSPSSSSSSQSAEDKATAARLQDFATWHLIPVPTDPSPSSSSSSCEKSLNSGPTLAWHHVPELETRSIARAKEKMYVERTHNCWSHCDYPSECRQTVIAACEEGRARIDRKGKKLVWVDDREKDAIEARRRKERERERENMKRAWGARRSRAGQEERERRMGGPRGGGRKGRGHGGGGSGKVGTEKDGDSSSSSSSSSSLSTSSAGSSSSSSSDSSSSEDEGLLVKEATVKSNWKETTQEGTEDDNTGNLTIAMLEPYSRVDGCSSRQDCYITVVADDTTIDPAKLLKNDPETIPASPVSPLAGGCLALGIANPSTYESFASLIDFGPMEIDEMAM</sequence>
<reference evidence="2" key="1">
    <citation type="journal article" date="2023" name="Mol. Phylogenet. Evol.">
        <title>Genome-scale phylogeny and comparative genomics of the fungal order Sordariales.</title>
        <authorList>
            <person name="Hensen N."/>
            <person name="Bonometti L."/>
            <person name="Westerberg I."/>
            <person name="Brannstrom I.O."/>
            <person name="Guillou S."/>
            <person name="Cros-Aarteil S."/>
            <person name="Calhoun S."/>
            <person name="Haridas S."/>
            <person name="Kuo A."/>
            <person name="Mondo S."/>
            <person name="Pangilinan J."/>
            <person name="Riley R."/>
            <person name="LaButti K."/>
            <person name="Andreopoulos B."/>
            <person name="Lipzen A."/>
            <person name="Chen C."/>
            <person name="Yan M."/>
            <person name="Daum C."/>
            <person name="Ng V."/>
            <person name="Clum A."/>
            <person name="Steindorff A."/>
            <person name="Ohm R.A."/>
            <person name="Martin F."/>
            <person name="Silar P."/>
            <person name="Natvig D.O."/>
            <person name="Lalanne C."/>
            <person name="Gautier V."/>
            <person name="Ament-Velasquez S.L."/>
            <person name="Kruys A."/>
            <person name="Hutchinson M.I."/>
            <person name="Powell A.J."/>
            <person name="Barry K."/>
            <person name="Miller A.N."/>
            <person name="Grigoriev I.V."/>
            <person name="Debuchy R."/>
            <person name="Gladieux P."/>
            <person name="Hiltunen Thoren M."/>
            <person name="Johannesson H."/>
        </authorList>
    </citation>
    <scope>NUCLEOTIDE SEQUENCE</scope>
    <source>
        <strain evidence="2">CBS 560.94</strain>
    </source>
</reference>
<accession>A0AAE0JF81</accession>
<comment type="caution">
    <text evidence="2">The sequence shown here is derived from an EMBL/GenBank/DDBJ whole genome shotgun (WGS) entry which is preliminary data.</text>
</comment>
<feature type="region of interest" description="Disordered" evidence="1">
    <location>
        <begin position="224"/>
        <end position="248"/>
    </location>
</feature>
<evidence type="ECO:0000313" key="3">
    <source>
        <dbReference type="Proteomes" id="UP001278500"/>
    </source>
</evidence>
<evidence type="ECO:0000256" key="1">
    <source>
        <dbReference type="SAM" id="MobiDB-lite"/>
    </source>
</evidence>
<dbReference type="GeneID" id="87861752"/>
<name>A0AAE0JF81_9PEZI</name>
<feature type="region of interest" description="Disordered" evidence="1">
    <location>
        <begin position="148"/>
        <end position="212"/>
    </location>
</feature>
<dbReference type="Proteomes" id="UP001278500">
    <property type="component" value="Unassembled WGS sequence"/>
</dbReference>
<evidence type="ECO:0000313" key="2">
    <source>
        <dbReference type="EMBL" id="KAK3344893.1"/>
    </source>
</evidence>
<dbReference type="AlphaFoldDB" id="A0AAE0JF81"/>
<feature type="compositionally biased region" description="Low complexity" evidence="1">
    <location>
        <begin position="385"/>
        <end position="411"/>
    </location>
</feature>
<gene>
    <name evidence="2" type="ORF">B0H65DRAFT_425795</name>
</gene>
<dbReference type="EMBL" id="JAUEPP010000004">
    <property type="protein sequence ID" value="KAK3344893.1"/>
    <property type="molecule type" value="Genomic_DNA"/>
</dbReference>
<feature type="compositionally biased region" description="Polar residues" evidence="1">
    <location>
        <begin position="26"/>
        <end position="51"/>
    </location>
</feature>
<feature type="compositionally biased region" description="Basic and acidic residues" evidence="1">
    <location>
        <begin position="347"/>
        <end position="356"/>
    </location>
</feature>